<dbReference type="EMBL" id="CP067393">
    <property type="protein sequence ID" value="QQP84760.1"/>
    <property type="molecule type" value="Genomic_DNA"/>
</dbReference>
<organism evidence="2 3">
    <name type="scientific">Entomomonas asaccharolytica</name>
    <dbReference type="NCBI Taxonomy" id="2785331"/>
    <lineage>
        <taxon>Bacteria</taxon>
        <taxon>Pseudomonadati</taxon>
        <taxon>Pseudomonadota</taxon>
        <taxon>Gammaproteobacteria</taxon>
        <taxon>Pseudomonadales</taxon>
        <taxon>Pseudomonadaceae</taxon>
        <taxon>Entomomonas</taxon>
    </lineage>
</organism>
<sequence length="206" mass="24105">MKNDKNNPIIKQLEANYKQAAAEYINEEMEVLSSLASKNNRPITIREGGKTNLILMILGMLALTIFIVHAILSAQYILMVILIIIITLISWQTIQTCRRIGKPLLTLNEQGIQLPIFDKVIYWEDIDHFYISQTQKLIFNFRIKPDLELDITQHSALKINYYPEKHHIQAIMLDFKSKKYSNYYRNLLMGYWDSGMARARLKELIE</sequence>
<dbReference type="KEGG" id="eaz:JHT90_10125"/>
<dbReference type="RefSeq" id="WP_201090657.1">
    <property type="nucleotide sequence ID" value="NZ_CP067393.1"/>
</dbReference>
<accession>A0A974NDS1</accession>
<gene>
    <name evidence="2" type="ORF">JHT90_10125</name>
</gene>
<feature type="transmembrane region" description="Helical" evidence="1">
    <location>
        <begin position="53"/>
        <end position="71"/>
    </location>
</feature>
<protein>
    <submittedName>
        <fullName evidence="2">Uncharacterized protein</fullName>
    </submittedName>
</protein>
<evidence type="ECO:0000256" key="1">
    <source>
        <dbReference type="SAM" id="Phobius"/>
    </source>
</evidence>
<keyword evidence="1" id="KW-1133">Transmembrane helix</keyword>
<name>A0A974NDS1_9GAMM</name>
<evidence type="ECO:0000313" key="2">
    <source>
        <dbReference type="EMBL" id="QQP84760.1"/>
    </source>
</evidence>
<evidence type="ECO:0000313" key="3">
    <source>
        <dbReference type="Proteomes" id="UP000595278"/>
    </source>
</evidence>
<keyword evidence="3" id="KW-1185">Reference proteome</keyword>
<feature type="transmembrane region" description="Helical" evidence="1">
    <location>
        <begin position="77"/>
        <end position="94"/>
    </location>
</feature>
<keyword evidence="1" id="KW-0472">Membrane</keyword>
<reference evidence="2 3" key="1">
    <citation type="submission" date="2021-01" db="EMBL/GenBank/DDBJ databases">
        <title>Entomomonas sp. F2A isolated from a house cricket (Acheta domesticus).</title>
        <authorList>
            <person name="Spergser J."/>
            <person name="Busse H.-J."/>
        </authorList>
    </citation>
    <scope>NUCLEOTIDE SEQUENCE [LARGE SCALE GENOMIC DNA]</scope>
    <source>
        <strain evidence="2 3">F2A</strain>
    </source>
</reference>
<keyword evidence="1" id="KW-0812">Transmembrane</keyword>
<dbReference type="Proteomes" id="UP000595278">
    <property type="component" value="Chromosome"/>
</dbReference>
<dbReference type="AlphaFoldDB" id="A0A974NDS1"/>
<proteinExistence type="predicted"/>